<gene>
    <name evidence="2" type="primary">LOC107064483</name>
</gene>
<reference evidence="2" key="1">
    <citation type="submission" date="2025-08" db="UniProtKB">
        <authorList>
            <consortium name="RefSeq"/>
        </authorList>
    </citation>
    <scope>IDENTIFICATION</scope>
    <source>
        <tissue evidence="2">Whole body</tissue>
    </source>
</reference>
<evidence type="ECO:0000313" key="2">
    <source>
        <dbReference type="RefSeq" id="XP_015172668.1"/>
    </source>
</evidence>
<accession>A0ABM1HXI1</accession>
<name>A0ABM1HXI1_POLDO</name>
<protein>
    <submittedName>
        <fullName evidence="2">Uncharacterized protein LOC107064483</fullName>
    </submittedName>
</protein>
<keyword evidence="1" id="KW-1185">Reference proteome</keyword>
<dbReference type="Proteomes" id="UP000694924">
    <property type="component" value="Unplaced"/>
</dbReference>
<proteinExistence type="predicted"/>
<evidence type="ECO:0000313" key="1">
    <source>
        <dbReference type="Proteomes" id="UP000694924"/>
    </source>
</evidence>
<sequence length="140" mass="16131">MVDKERKKPVIHIICGEIDGQHFDLQNMNFFYFLRINEEAVPPFETYEECLDHMPTNLIVGSINGHFLASLNTLLVQVFKPLVNKQFRGPYFGKYYKIEESNEVVAASDIVKASSTLAEIAESKVYTIHMLHINDTMYKV</sequence>
<dbReference type="RefSeq" id="XP_015172668.1">
    <property type="nucleotide sequence ID" value="XM_015317182.1"/>
</dbReference>
<organism evidence="1 2">
    <name type="scientific">Polistes dominula</name>
    <name type="common">European paper wasp</name>
    <name type="synonym">Vespa dominula</name>
    <dbReference type="NCBI Taxonomy" id="743375"/>
    <lineage>
        <taxon>Eukaryota</taxon>
        <taxon>Metazoa</taxon>
        <taxon>Ecdysozoa</taxon>
        <taxon>Arthropoda</taxon>
        <taxon>Hexapoda</taxon>
        <taxon>Insecta</taxon>
        <taxon>Pterygota</taxon>
        <taxon>Neoptera</taxon>
        <taxon>Endopterygota</taxon>
        <taxon>Hymenoptera</taxon>
        <taxon>Apocrita</taxon>
        <taxon>Aculeata</taxon>
        <taxon>Vespoidea</taxon>
        <taxon>Vespidae</taxon>
        <taxon>Polistinae</taxon>
        <taxon>Polistini</taxon>
        <taxon>Polistes</taxon>
    </lineage>
</organism>
<dbReference type="GeneID" id="107064483"/>